<dbReference type="Gene3D" id="1.10.418.10">
    <property type="entry name" value="Calponin-like domain"/>
    <property type="match status" value="1"/>
</dbReference>
<dbReference type="GO" id="GO:0007015">
    <property type="term" value="P:actin filament organization"/>
    <property type="evidence" value="ECO:0007669"/>
    <property type="project" value="TreeGrafter"/>
</dbReference>
<dbReference type="AlphaFoldDB" id="A0A9W8E131"/>
<keyword evidence="3" id="KW-0808">Transferase</keyword>
<protein>
    <submittedName>
        <fullName evidence="3">Protein kinase of the Mitotic Exit Network</fullName>
        <ecNumber evidence="3">2.7.11.1</ecNumber>
    </submittedName>
</protein>
<dbReference type="GO" id="GO:0004674">
    <property type="term" value="F:protein serine/threonine kinase activity"/>
    <property type="evidence" value="ECO:0007669"/>
    <property type="project" value="UniProtKB-EC"/>
</dbReference>
<feature type="region of interest" description="Disordered" evidence="1">
    <location>
        <begin position="151"/>
        <end position="247"/>
    </location>
</feature>
<feature type="compositionally biased region" description="Basic and acidic residues" evidence="1">
    <location>
        <begin position="230"/>
        <end position="247"/>
    </location>
</feature>
<keyword evidence="4" id="KW-1185">Reference proteome</keyword>
<proteinExistence type="predicted"/>
<feature type="compositionally biased region" description="Polar residues" evidence="1">
    <location>
        <begin position="163"/>
        <end position="194"/>
    </location>
</feature>
<dbReference type="InterPro" id="IPR036872">
    <property type="entry name" value="CH_dom_sf"/>
</dbReference>
<dbReference type="GO" id="GO:0015629">
    <property type="term" value="C:actin cytoskeleton"/>
    <property type="evidence" value="ECO:0007669"/>
    <property type="project" value="TreeGrafter"/>
</dbReference>
<feature type="domain" description="Calponin-homology (CH)" evidence="2">
    <location>
        <begin position="28"/>
        <end position="133"/>
    </location>
</feature>
<gene>
    <name evidence="3" type="primary">CDC15_2</name>
    <name evidence="3" type="ORF">IWQ62_004019</name>
</gene>
<feature type="compositionally biased region" description="Polar residues" evidence="1">
    <location>
        <begin position="1"/>
        <end position="13"/>
    </location>
</feature>
<reference evidence="3" key="1">
    <citation type="submission" date="2022-07" db="EMBL/GenBank/DDBJ databases">
        <title>Phylogenomic reconstructions and comparative analyses of Kickxellomycotina fungi.</title>
        <authorList>
            <person name="Reynolds N.K."/>
            <person name="Stajich J.E."/>
            <person name="Barry K."/>
            <person name="Grigoriev I.V."/>
            <person name="Crous P."/>
            <person name="Smith M.E."/>
        </authorList>
    </citation>
    <scope>NUCLEOTIDE SEQUENCE</scope>
    <source>
        <strain evidence="3">RSA 1196</strain>
    </source>
</reference>
<evidence type="ECO:0000256" key="1">
    <source>
        <dbReference type="SAM" id="MobiDB-lite"/>
    </source>
</evidence>
<dbReference type="InterPro" id="IPR050606">
    <property type="entry name" value="Calponin-like"/>
</dbReference>
<dbReference type="PRINTS" id="PR00888">
    <property type="entry name" value="SM22CALPONIN"/>
</dbReference>
<dbReference type="GO" id="GO:0051015">
    <property type="term" value="F:actin filament binding"/>
    <property type="evidence" value="ECO:0007669"/>
    <property type="project" value="TreeGrafter"/>
</dbReference>
<dbReference type="SUPFAM" id="SSF47576">
    <property type="entry name" value="Calponin-homology domain, CH-domain"/>
    <property type="match status" value="1"/>
</dbReference>
<evidence type="ECO:0000259" key="2">
    <source>
        <dbReference type="PROSITE" id="PS50021"/>
    </source>
</evidence>
<dbReference type="PROSITE" id="PS50021">
    <property type="entry name" value="CH"/>
    <property type="match status" value="1"/>
</dbReference>
<organism evidence="3 4">
    <name type="scientific">Dispira parvispora</name>
    <dbReference type="NCBI Taxonomy" id="1520584"/>
    <lineage>
        <taxon>Eukaryota</taxon>
        <taxon>Fungi</taxon>
        <taxon>Fungi incertae sedis</taxon>
        <taxon>Zoopagomycota</taxon>
        <taxon>Kickxellomycotina</taxon>
        <taxon>Dimargaritomycetes</taxon>
        <taxon>Dimargaritales</taxon>
        <taxon>Dimargaritaceae</taxon>
        <taxon>Dispira</taxon>
    </lineage>
</organism>
<dbReference type="OrthoDB" id="21595at2759"/>
<dbReference type="Proteomes" id="UP001150925">
    <property type="component" value="Unassembled WGS sequence"/>
</dbReference>
<feature type="compositionally biased region" description="Basic and acidic residues" evidence="1">
    <location>
        <begin position="14"/>
        <end position="24"/>
    </location>
</feature>
<name>A0A9W8E131_9FUNG</name>
<dbReference type="SMART" id="SM00033">
    <property type="entry name" value="CH"/>
    <property type="match status" value="1"/>
</dbReference>
<feature type="region of interest" description="Disordered" evidence="1">
    <location>
        <begin position="1"/>
        <end position="24"/>
    </location>
</feature>
<dbReference type="PANTHER" id="PTHR47385">
    <property type="entry name" value="CALPONIN"/>
    <property type="match status" value="1"/>
</dbReference>
<dbReference type="PANTHER" id="PTHR47385:SF14">
    <property type="entry name" value="TRANSGELIN"/>
    <property type="match status" value="1"/>
</dbReference>
<comment type="caution">
    <text evidence="3">The sequence shown here is derived from an EMBL/GenBank/DDBJ whole genome shotgun (WGS) entry which is preliminary data.</text>
</comment>
<feature type="non-terminal residue" evidence="3">
    <location>
        <position position="247"/>
    </location>
</feature>
<accession>A0A9W8E131</accession>
<dbReference type="EC" id="2.7.11.1" evidence="3"/>
<dbReference type="Pfam" id="PF00307">
    <property type="entry name" value="CH"/>
    <property type="match status" value="1"/>
</dbReference>
<dbReference type="EMBL" id="JANBPY010001222">
    <property type="protein sequence ID" value="KAJ1961010.1"/>
    <property type="molecule type" value="Genomic_DNA"/>
</dbReference>
<evidence type="ECO:0000313" key="4">
    <source>
        <dbReference type="Proteomes" id="UP001150925"/>
    </source>
</evidence>
<dbReference type="InterPro" id="IPR001715">
    <property type="entry name" value="CH_dom"/>
</dbReference>
<keyword evidence="3" id="KW-0418">Kinase</keyword>
<dbReference type="InterPro" id="IPR003096">
    <property type="entry name" value="SM22_calponin"/>
</dbReference>
<evidence type="ECO:0000313" key="3">
    <source>
        <dbReference type="EMBL" id="KAJ1961010.1"/>
    </source>
</evidence>
<sequence>MSLTYTSLSGSTRQAEELLGKRREEQRRLNHQAATDFLESILEEKLPSDNLQLALRDGIILCRVINTLRPGTIKQIAMKDIPFAQMENISSFLHAAQELGVPGNDLFQTVDLYEGKNISRVVSTILSISRIIAGIPLGRRRMGSIDRMLPKRWSDKQPEDSSLPISSAQETLPPSAEKTTSTKGSAPCGSSTDTLIPDPLNDQNRSGEHLPNSTTVGHGGTLVNRPKLAVRTDSHTLVRSPHADARS</sequence>